<reference evidence="2 3" key="1">
    <citation type="journal article" date="2019" name="Int. J. Syst. Evol. Microbiol.">
        <title>The Global Catalogue of Microorganisms (GCM) 10K type strain sequencing project: providing services to taxonomists for standard genome sequencing and annotation.</title>
        <authorList>
            <consortium name="The Broad Institute Genomics Platform"/>
            <consortium name="The Broad Institute Genome Sequencing Center for Infectious Disease"/>
            <person name="Wu L."/>
            <person name="Ma J."/>
        </authorList>
    </citation>
    <scope>NUCLEOTIDE SEQUENCE [LARGE SCALE GENOMIC DNA]</scope>
    <source>
        <strain evidence="2 3">CGMCC 1.10390</strain>
    </source>
</reference>
<keyword evidence="3" id="KW-1185">Reference proteome</keyword>
<feature type="transmembrane region" description="Helical" evidence="1">
    <location>
        <begin position="20"/>
        <end position="47"/>
    </location>
</feature>
<evidence type="ECO:0000313" key="2">
    <source>
        <dbReference type="EMBL" id="MFD1645498.1"/>
    </source>
</evidence>
<dbReference type="EMBL" id="JBHUDO010000002">
    <property type="protein sequence ID" value="MFD1645498.1"/>
    <property type="molecule type" value="Genomic_DNA"/>
</dbReference>
<dbReference type="InterPro" id="IPR045713">
    <property type="entry name" value="DUF6069"/>
</dbReference>
<feature type="transmembrane region" description="Helical" evidence="1">
    <location>
        <begin position="115"/>
        <end position="136"/>
    </location>
</feature>
<feature type="transmembrane region" description="Helical" evidence="1">
    <location>
        <begin position="89"/>
        <end position="109"/>
    </location>
</feature>
<organism evidence="2 3">
    <name type="scientific">Haloarchaeobius litoreus</name>
    <dbReference type="NCBI Taxonomy" id="755306"/>
    <lineage>
        <taxon>Archaea</taxon>
        <taxon>Methanobacteriati</taxon>
        <taxon>Methanobacteriota</taxon>
        <taxon>Stenosarchaea group</taxon>
        <taxon>Halobacteria</taxon>
        <taxon>Halobacteriales</taxon>
        <taxon>Halorubellaceae</taxon>
        <taxon>Haloarchaeobius</taxon>
    </lineage>
</organism>
<dbReference type="Proteomes" id="UP001597034">
    <property type="component" value="Unassembled WGS sequence"/>
</dbReference>
<name>A0ABD6DJ68_9EURY</name>
<evidence type="ECO:0000313" key="3">
    <source>
        <dbReference type="Proteomes" id="UP001597034"/>
    </source>
</evidence>
<accession>A0ABD6DJ68</accession>
<feature type="transmembrane region" description="Helical" evidence="1">
    <location>
        <begin position="59"/>
        <end position="77"/>
    </location>
</feature>
<comment type="caution">
    <text evidence="2">The sequence shown here is derived from an EMBL/GenBank/DDBJ whole genome shotgun (WGS) entry which is preliminary data.</text>
</comment>
<keyword evidence="1" id="KW-0472">Membrane</keyword>
<dbReference type="Pfam" id="PF19545">
    <property type="entry name" value="DUF6069"/>
    <property type="match status" value="1"/>
</dbReference>
<proteinExistence type="predicted"/>
<evidence type="ECO:0000256" key="1">
    <source>
        <dbReference type="SAM" id="Phobius"/>
    </source>
</evidence>
<dbReference type="RefSeq" id="WP_256398986.1">
    <property type="nucleotide sequence ID" value="NZ_JANHJR010000001.1"/>
</dbReference>
<dbReference type="AlphaFoldDB" id="A0ABD6DJ68"/>
<keyword evidence="1" id="KW-1133">Transmembrane helix</keyword>
<protein>
    <submittedName>
        <fullName evidence="2">DUF6069 family protein</fullName>
    </submittedName>
</protein>
<gene>
    <name evidence="2" type="ORF">ACFSBL_07370</name>
</gene>
<keyword evidence="1" id="KW-0812">Transmembrane</keyword>
<sequence length="140" mass="14390">MSQRTTTIERLREPVASYGLPARTAVALVAALLGNLAILNLAISAALAPDLMALDYPPVAILTTVGVLGAAVVYWLLSTRVESPTQTFTGLAWGVLVLSFVPDIGILLVDETATAAGVGALAFMHLTAAVACIAFIPSGD</sequence>